<dbReference type="SUPFAM" id="SSF57756">
    <property type="entry name" value="Retrovirus zinc finger-like domains"/>
    <property type="match status" value="1"/>
</dbReference>
<dbReference type="PROSITE" id="PS50994">
    <property type="entry name" value="INTEGRASE"/>
    <property type="match status" value="1"/>
</dbReference>
<keyword evidence="5" id="KW-0255">Endonuclease</keyword>
<dbReference type="FunFam" id="3.30.70.270:FF:000020">
    <property type="entry name" value="Transposon Tf2-6 polyprotein-like Protein"/>
    <property type="match status" value="1"/>
</dbReference>
<reference evidence="11 12" key="1">
    <citation type="submission" date="2024-06" db="EMBL/GenBank/DDBJ databases">
        <title>A chromosome-level genome assembly of beet webworm, Loxostege sticticalis.</title>
        <authorList>
            <person name="Zhang Y."/>
        </authorList>
    </citation>
    <scope>NUCLEOTIDE SEQUENCE [LARGE SCALE GENOMIC DNA]</scope>
    <source>
        <strain evidence="11">AQ028</strain>
        <tissue evidence="11">Male pupae</tissue>
    </source>
</reference>
<dbReference type="InterPro" id="IPR043502">
    <property type="entry name" value="DNA/RNA_pol_sf"/>
</dbReference>
<proteinExistence type="predicted"/>
<dbReference type="CDD" id="cd09274">
    <property type="entry name" value="RNase_HI_RT_Ty3"/>
    <property type="match status" value="1"/>
</dbReference>
<evidence type="ECO:0000256" key="1">
    <source>
        <dbReference type="ARBA" id="ARBA00012493"/>
    </source>
</evidence>
<feature type="domain" description="Integrase catalytic" evidence="10">
    <location>
        <begin position="1065"/>
        <end position="1217"/>
    </location>
</feature>
<dbReference type="Gene3D" id="3.10.10.10">
    <property type="entry name" value="HIV Type 1 Reverse Transcriptase, subunit A, domain 1"/>
    <property type="match status" value="1"/>
</dbReference>
<dbReference type="GO" id="GO:0004519">
    <property type="term" value="F:endonuclease activity"/>
    <property type="evidence" value="ECO:0007669"/>
    <property type="project" value="UniProtKB-KW"/>
</dbReference>
<feature type="region of interest" description="Disordered" evidence="8">
    <location>
        <begin position="1319"/>
        <end position="1383"/>
    </location>
</feature>
<dbReference type="Proteomes" id="UP001549921">
    <property type="component" value="Unassembled WGS sequence"/>
</dbReference>
<dbReference type="Pfam" id="PF17921">
    <property type="entry name" value="Integrase_H2C2"/>
    <property type="match status" value="1"/>
</dbReference>
<dbReference type="SMART" id="SM00343">
    <property type="entry name" value="ZnF_C2HC"/>
    <property type="match status" value="2"/>
</dbReference>
<dbReference type="Gene3D" id="3.30.70.270">
    <property type="match status" value="2"/>
</dbReference>
<dbReference type="Pfam" id="PF17917">
    <property type="entry name" value="RT_RNaseH"/>
    <property type="match status" value="1"/>
</dbReference>
<evidence type="ECO:0000256" key="5">
    <source>
        <dbReference type="ARBA" id="ARBA00022759"/>
    </source>
</evidence>
<dbReference type="SUPFAM" id="SSF50630">
    <property type="entry name" value="Acid proteases"/>
    <property type="match status" value="1"/>
</dbReference>
<feature type="region of interest" description="Disordered" evidence="8">
    <location>
        <begin position="274"/>
        <end position="299"/>
    </location>
</feature>
<dbReference type="InterPro" id="IPR036397">
    <property type="entry name" value="RNaseH_sf"/>
</dbReference>
<dbReference type="InterPro" id="IPR036875">
    <property type="entry name" value="Znf_CCHC_sf"/>
</dbReference>
<keyword evidence="6" id="KW-0378">Hydrolase</keyword>
<dbReference type="CDD" id="cd01647">
    <property type="entry name" value="RT_LTR"/>
    <property type="match status" value="1"/>
</dbReference>
<keyword evidence="3" id="KW-0548">Nucleotidyltransferase</keyword>
<dbReference type="InterPro" id="IPR041373">
    <property type="entry name" value="RT_RNaseH"/>
</dbReference>
<name>A0ABD0T7E4_LOXSC</name>
<organism evidence="11 12">
    <name type="scientific">Loxostege sticticalis</name>
    <name type="common">Beet webworm moth</name>
    <dbReference type="NCBI Taxonomy" id="481309"/>
    <lineage>
        <taxon>Eukaryota</taxon>
        <taxon>Metazoa</taxon>
        <taxon>Ecdysozoa</taxon>
        <taxon>Arthropoda</taxon>
        <taxon>Hexapoda</taxon>
        <taxon>Insecta</taxon>
        <taxon>Pterygota</taxon>
        <taxon>Neoptera</taxon>
        <taxon>Endopterygota</taxon>
        <taxon>Lepidoptera</taxon>
        <taxon>Glossata</taxon>
        <taxon>Ditrysia</taxon>
        <taxon>Pyraloidea</taxon>
        <taxon>Crambidae</taxon>
        <taxon>Pyraustinae</taxon>
        <taxon>Loxostege</taxon>
    </lineage>
</organism>
<dbReference type="InterPro" id="IPR041588">
    <property type="entry name" value="Integrase_H2C2"/>
</dbReference>
<dbReference type="Pfam" id="PF00078">
    <property type="entry name" value="RVT_1"/>
    <property type="match status" value="1"/>
</dbReference>
<dbReference type="FunFam" id="3.30.420.10:FF:000063">
    <property type="entry name" value="Retrovirus-related Pol polyprotein from transposon 297-like Protein"/>
    <property type="match status" value="1"/>
</dbReference>
<dbReference type="Gene3D" id="4.10.60.10">
    <property type="entry name" value="Zinc finger, CCHC-type"/>
    <property type="match status" value="1"/>
</dbReference>
<dbReference type="InterPro" id="IPR012337">
    <property type="entry name" value="RNaseH-like_sf"/>
</dbReference>
<dbReference type="SUPFAM" id="SSF53098">
    <property type="entry name" value="Ribonuclease H-like"/>
    <property type="match status" value="1"/>
</dbReference>
<feature type="domain" description="Reverse transcriptase" evidence="9">
    <location>
        <begin position="517"/>
        <end position="694"/>
    </location>
</feature>
<dbReference type="Pfam" id="PF00665">
    <property type="entry name" value="rve"/>
    <property type="match status" value="1"/>
</dbReference>
<evidence type="ECO:0000313" key="12">
    <source>
        <dbReference type="Proteomes" id="UP001549921"/>
    </source>
</evidence>
<dbReference type="EC" id="2.7.7.49" evidence="1"/>
<dbReference type="GO" id="GO:0003677">
    <property type="term" value="F:DNA binding"/>
    <property type="evidence" value="ECO:0007669"/>
    <property type="project" value="UniProtKB-KW"/>
</dbReference>
<sequence length="1396" mass="157642">MSSIGKLREFDMKSGKWSSFIERLEMYFLENGVKDELKLPTLIASLGDEAYELLVNLASPKKPKDLEFSEADDLMRKHLQPAPSALAERFRFRQRRQLPEENVANYVAELKRLSRDCKFDKNLSENLRDQLVCGVRSDIIRQRLFAEADDLTFNDAVKVASSLEAAERDAAAVEQGGTGAEHSEVGALASAVHSTLNTMSVAGRSRINYRRHRTGMGRTGIGPAQGRSMTCKACGSDQHLEKTCRYREFVCSRCKQKGHLRRVCSFSPKFPEHRGNQRGRVHYGEVRSDSETEPEDVYKPAQEDGVAEGHYSYNHYSDAEGEEEFLNHLDLSDYKAVSLEISIGGTQVKMEVDTGSAISCISSATYKQTFPKYKIKPCKAIIRFYDGSKIRPLGIIKPWVEYNGIKKVLDLYVIEGGTTSLLVLGRQWLAELQIDIPRFSCNYLKNYKHCHTSDLNNEIHLLLDRYKELFDGGLGRYNGGRASLRVRDDAVPVFHRARPVPFALRERVDAELDAMLRSGVIEPVDASDWASPLVPVNKPDGSLRICADYKSTLNPALLVDRFPLPRIEDILVRLNGAQFFSKLDLSQAYNQIELDDSSKYTVINTHRGLFKYKRLVYGLASSPGIFQRIMSNLLGSIENVQVFLDDVIIGGKTRFEHLEALQLVLQKLKESGLKIKLSKCVFLAKEVSYLGYVVSREGIKADPSKIEAIQKIQKPRNVSELRSFLGLVNFFSKFIHNLGPRLVPLYNLLRKGVEWSWNKECERTFIEIKSLLTSTQVLIHYDPNKPLILTCDASARGIGGVLSQPGRQGERPVAYVSRTLTEAERNYSQIHREALAIIFCVKKLHQYLYGRKFTLRTDHKPLVSIFGPYRGIPTMAASRMQRWAIILSAYVYDVEYVRTTDNNADGLSRLPVKSNSRNGKNRTLPEQTFLHYAQEALLLNYQEIKKQTSRDPVLSRVLSCIQEGWPNNCDVTDMRPYWNRRLELYEDLGCVMWGRRLVIPVSCRDRVVKIIHESHMGIVKSKALARSYVWWPGIDEAVEAACRACGVCAAHADSPPHQAPRLWPWPPKPWTRIHIDFLGPIYNKMYLVVIDSSSKWIEVYQVPSTAASTTITKLRELWARFGIPRQVVSDNGPPFSSHEFNIFLSEDSVDHIVTAPYHPSSNGAAENAVRTVKTVIKKAVSEGKNVDTALSTFLLYYRNVEHSTTGVSPAVAMLGRRLRTKLDLLKPDIGAKVHSAQKRQLETAGGGERIFKPGDDVWFRQFLKAEKWAPGKIFNTNGKSDFIIMDNVGNQKHRHIDQLKRRSQGTFVVPVQQEHCRKSISSRVTTNEKEGQAECATGSASPAAAQDAPGTSPDRRRDSINSPITPKVSPPKSFITPPLPRPIRQCRINKVPNYKV</sequence>
<evidence type="ECO:0000256" key="7">
    <source>
        <dbReference type="ARBA" id="ARBA00022918"/>
    </source>
</evidence>
<dbReference type="FunFam" id="1.10.340.70:FF:000003">
    <property type="entry name" value="Protein CBG25708"/>
    <property type="match status" value="1"/>
</dbReference>
<evidence type="ECO:0000259" key="9">
    <source>
        <dbReference type="PROSITE" id="PS50878"/>
    </source>
</evidence>
<keyword evidence="4" id="KW-0540">Nuclease</keyword>
<protein>
    <recommendedName>
        <fullName evidence="1">RNA-directed DNA polymerase</fullName>
        <ecNumber evidence="1">2.7.7.49</ecNumber>
    </recommendedName>
</protein>
<dbReference type="PROSITE" id="PS50878">
    <property type="entry name" value="RT_POL"/>
    <property type="match status" value="1"/>
</dbReference>
<dbReference type="InterPro" id="IPR001584">
    <property type="entry name" value="Integrase_cat-core"/>
</dbReference>
<dbReference type="InterPro" id="IPR000477">
    <property type="entry name" value="RT_dom"/>
</dbReference>
<evidence type="ECO:0000256" key="4">
    <source>
        <dbReference type="ARBA" id="ARBA00022722"/>
    </source>
</evidence>
<evidence type="ECO:0000256" key="3">
    <source>
        <dbReference type="ARBA" id="ARBA00022695"/>
    </source>
</evidence>
<evidence type="ECO:0000256" key="8">
    <source>
        <dbReference type="SAM" id="MobiDB-lite"/>
    </source>
</evidence>
<dbReference type="GO" id="GO:0006508">
    <property type="term" value="P:proteolysis"/>
    <property type="evidence" value="ECO:0007669"/>
    <property type="project" value="UniProtKB-KW"/>
</dbReference>
<dbReference type="Gene3D" id="3.30.420.10">
    <property type="entry name" value="Ribonuclease H-like superfamily/Ribonuclease H"/>
    <property type="match status" value="1"/>
</dbReference>
<comment type="caution">
    <text evidence="11">The sequence shown here is derived from an EMBL/GenBank/DDBJ whole genome shotgun (WGS) entry which is preliminary data.</text>
</comment>
<dbReference type="EMBL" id="JBEDNZ010000009">
    <property type="protein sequence ID" value="KAL0839194.1"/>
    <property type="molecule type" value="Genomic_DNA"/>
</dbReference>
<dbReference type="InterPro" id="IPR001878">
    <property type="entry name" value="Znf_CCHC"/>
</dbReference>
<dbReference type="PANTHER" id="PTHR37984">
    <property type="entry name" value="PROTEIN CBG26694"/>
    <property type="match status" value="1"/>
</dbReference>
<dbReference type="InterPro" id="IPR021109">
    <property type="entry name" value="Peptidase_aspartic_dom_sf"/>
</dbReference>
<dbReference type="InterPro" id="IPR043128">
    <property type="entry name" value="Rev_trsase/Diguanyl_cyclase"/>
</dbReference>
<gene>
    <name evidence="11" type="ORF">ABMA28_017162</name>
</gene>
<feature type="compositionally biased region" description="Basic and acidic residues" evidence="8">
    <location>
        <begin position="282"/>
        <end position="299"/>
    </location>
</feature>
<evidence type="ECO:0000313" key="11">
    <source>
        <dbReference type="EMBL" id="KAL0839194.1"/>
    </source>
</evidence>
<dbReference type="SUPFAM" id="SSF56672">
    <property type="entry name" value="DNA/RNA polymerases"/>
    <property type="match status" value="1"/>
</dbReference>
<accession>A0ABD0T7E4</accession>
<evidence type="ECO:0000256" key="2">
    <source>
        <dbReference type="ARBA" id="ARBA00022679"/>
    </source>
</evidence>
<keyword evidence="7" id="KW-0695">RNA-directed DNA polymerase</keyword>
<dbReference type="GO" id="GO:0004190">
    <property type="term" value="F:aspartic-type endopeptidase activity"/>
    <property type="evidence" value="ECO:0007669"/>
    <property type="project" value="UniProtKB-KW"/>
</dbReference>
<dbReference type="InterPro" id="IPR050951">
    <property type="entry name" value="Retrovirus_Pol_polyprotein"/>
</dbReference>
<evidence type="ECO:0000256" key="6">
    <source>
        <dbReference type="ARBA" id="ARBA00022801"/>
    </source>
</evidence>
<evidence type="ECO:0000259" key="10">
    <source>
        <dbReference type="PROSITE" id="PS50994"/>
    </source>
</evidence>
<dbReference type="Gene3D" id="2.40.70.10">
    <property type="entry name" value="Acid Proteases"/>
    <property type="match status" value="1"/>
</dbReference>
<dbReference type="GO" id="GO:0003964">
    <property type="term" value="F:RNA-directed DNA polymerase activity"/>
    <property type="evidence" value="ECO:0007669"/>
    <property type="project" value="UniProtKB-EC"/>
</dbReference>
<keyword evidence="2" id="KW-0808">Transferase</keyword>
<dbReference type="GO" id="GO:0042575">
    <property type="term" value="C:DNA polymerase complex"/>
    <property type="evidence" value="ECO:0007669"/>
    <property type="project" value="UniProtKB-ARBA"/>
</dbReference>
<dbReference type="PANTHER" id="PTHR37984:SF5">
    <property type="entry name" value="PROTEIN NYNRIN-LIKE"/>
    <property type="match status" value="1"/>
</dbReference>
<dbReference type="Gene3D" id="1.10.340.70">
    <property type="match status" value="1"/>
</dbReference>